<keyword evidence="2" id="KW-1185">Reference proteome</keyword>
<evidence type="ECO:0000313" key="1">
    <source>
        <dbReference type="EMBL" id="KAJ1946742.1"/>
    </source>
</evidence>
<gene>
    <name evidence="1" type="primary">PSY2</name>
    <name evidence="1" type="ORF">FBU59_001964</name>
</gene>
<comment type="caution">
    <text evidence="1">The sequence shown here is derived from an EMBL/GenBank/DDBJ whole genome shotgun (WGS) entry which is preliminary data.</text>
</comment>
<evidence type="ECO:0000313" key="2">
    <source>
        <dbReference type="Proteomes" id="UP001150603"/>
    </source>
</evidence>
<protein>
    <submittedName>
        <fullName evidence="1">Platinum sensitivity protein</fullName>
    </submittedName>
</protein>
<sequence length="734" mass="82549">MGSLKDIETAIIEAGHSIYHRDKLVSFLVNNNYFEQLRELHETCEDLEATDELHQIFVIMQRIILLNDSSVLECIVRDRNILAVVGMLEYEPQHAVERGTYREFLRNNSRFKQVVPIPDAAMESKIHQTFRLQYLKDIVLPRILDEGTLTIINSLIFFNHIEIANYFQQNHAFLKELFDILHESDDPERRRNVVLFVRQFCSIAKNLPINYRIGLYRTLSQHGLFTIFEFSLQDEDQSLRMSGADVLTTVLEQDRALVRSYVLAQISQQREGTTLLSLIIQGTRVDIGSPIQVQCCEMLRVMLDTMPPPSESFGMQPDIGIGGQADRETDAFLRLFYENYAFEAMKPLLCLTSTDIAKIDVHDKRANMLLFLCDLLSFMVKQHSYQARYFVFSSGISRPISNLLAAKPKYLRLTALRFIRTCVGMCDDLYNKQLVGQRLLDPIVDLYVESATRDNLITSACRELFKFVANQKIPDLLVHFVTVHAKALAKVPATLEHLKRTYEEYLEDLEQEKNGGTTTPTVKHGGGRMAVSINMLAGREAESLAAESSGHDATGLWKSGIADAVEEAYFDEIDDDADPLPDAAKAKLMKSPILSTPSNTNGAMGNAGDPELDMADIGIRSPLSSKSPLSADTDHIERSPLLLATDTNGLKHSPILAPRQSPKAFRPRNLSNGSTESKDITDTESVDSEGHESANESDGTHRISMADAFPESKLINRKLTSKPLLRRSDSSIKF</sequence>
<reference evidence="1" key="1">
    <citation type="submission" date="2022-07" db="EMBL/GenBank/DDBJ databases">
        <title>Phylogenomic reconstructions and comparative analyses of Kickxellomycotina fungi.</title>
        <authorList>
            <person name="Reynolds N.K."/>
            <person name="Stajich J.E."/>
            <person name="Barry K."/>
            <person name="Grigoriev I.V."/>
            <person name="Crous P."/>
            <person name="Smith M.E."/>
        </authorList>
    </citation>
    <scope>NUCLEOTIDE SEQUENCE</scope>
    <source>
        <strain evidence="1">NRRL 5244</strain>
    </source>
</reference>
<feature type="non-terminal residue" evidence="1">
    <location>
        <position position="734"/>
    </location>
</feature>
<dbReference type="Proteomes" id="UP001150603">
    <property type="component" value="Unassembled WGS sequence"/>
</dbReference>
<dbReference type="EMBL" id="JANBPW010001003">
    <property type="protein sequence ID" value="KAJ1946742.1"/>
    <property type="molecule type" value="Genomic_DNA"/>
</dbReference>
<organism evidence="1 2">
    <name type="scientific">Linderina macrospora</name>
    <dbReference type="NCBI Taxonomy" id="4868"/>
    <lineage>
        <taxon>Eukaryota</taxon>
        <taxon>Fungi</taxon>
        <taxon>Fungi incertae sedis</taxon>
        <taxon>Zoopagomycota</taxon>
        <taxon>Kickxellomycotina</taxon>
        <taxon>Kickxellomycetes</taxon>
        <taxon>Kickxellales</taxon>
        <taxon>Kickxellaceae</taxon>
        <taxon>Linderina</taxon>
    </lineage>
</organism>
<name>A0ACC1JCT8_9FUNG</name>
<accession>A0ACC1JCT8</accession>
<proteinExistence type="predicted"/>